<accession>A0A9D1RZD5</accession>
<keyword evidence="1" id="KW-1133">Transmembrane helix</keyword>
<gene>
    <name evidence="2" type="ORF">H9867_08825</name>
</gene>
<organism evidence="2 3">
    <name type="scientific">Candidatus Corynebacterium gallistercoris</name>
    <dbReference type="NCBI Taxonomy" id="2838530"/>
    <lineage>
        <taxon>Bacteria</taxon>
        <taxon>Bacillati</taxon>
        <taxon>Actinomycetota</taxon>
        <taxon>Actinomycetes</taxon>
        <taxon>Mycobacteriales</taxon>
        <taxon>Corynebacteriaceae</taxon>
        <taxon>Corynebacterium</taxon>
    </lineage>
</organism>
<name>A0A9D1RZD5_9CORY</name>
<comment type="caution">
    <text evidence="2">The sequence shown here is derived from an EMBL/GenBank/DDBJ whole genome shotgun (WGS) entry which is preliminary data.</text>
</comment>
<evidence type="ECO:0000313" key="3">
    <source>
        <dbReference type="Proteomes" id="UP000824189"/>
    </source>
</evidence>
<dbReference type="EMBL" id="DXFZ01000107">
    <property type="protein sequence ID" value="HIW96564.1"/>
    <property type="molecule type" value="Genomic_DNA"/>
</dbReference>
<dbReference type="Proteomes" id="UP000824189">
    <property type="component" value="Unassembled WGS sequence"/>
</dbReference>
<evidence type="ECO:0000313" key="2">
    <source>
        <dbReference type="EMBL" id="HIW96564.1"/>
    </source>
</evidence>
<evidence type="ECO:0000256" key="1">
    <source>
        <dbReference type="SAM" id="Phobius"/>
    </source>
</evidence>
<proteinExistence type="predicted"/>
<protein>
    <submittedName>
        <fullName evidence="2">Uncharacterized protein</fullName>
    </submittedName>
</protein>
<feature type="transmembrane region" description="Helical" evidence="1">
    <location>
        <begin position="66"/>
        <end position="85"/>
    </location>
</feature>
<keyword evidence="1" id="KW-0472">Membrane</keyword>
<dbReference type="AlphaFoldDB" id="A0A9D1RZD5"/>
<reference evidence="2" key="2">
    <citation type="submission" date="2021-04" db="EMBL/GenBank/DDBJ databases">
        <authorList>
            <person name="Gilroy R."/>
        </authorList>
    </citation>
    <scope>NUCLEOTIDE SEQUENCE</scope>
    <source>
        <strain evidence="2">4376</strain>
    </source>
</reference>
<reference evidence="2" key="1">
    <citation type="journal article" date="2021" name="PeerJ">
        <title>Extensive microbial diversity within the chicken gut microbiome revealed by metagenomics and culture.</title>
        <authorList>
            <person name="Gilroy R."/>
            <person name="Ravi A."/>
            <person name="Getino M."/>
            <person name="Pursley I."/>
            <person name="Horton D.L."/>
            <person name="Alikhan N.F."/>
            <person name="Baker D."/>
            <person name="Gharbi K."/>
            <person name="Hall N."/>
            <person name="Watson M."/>
            <person name="Adriaenssens E.M."/>
            <person name="Foster-Nyarko E."/>
            <person name="Jarju S."/>
            <person name="Secka A."/>
            <person name="Antonio M."/>
            <person name="Oren A."/>
            <person name="Chaudhuri R.R."/>
            <person name="La Ragione R."/>
            <person name="Hildebrand F."/>
            <person name="Pallen M.J."/>
        </authorList>
    </citation>
    <scope>NUCLEOTIDE SEQUENCE</scope>
    <source>
        <strain evidence="2">4376</strain>
    </source>
</reference>
<keyword evidence="1" id="KW-0812">Transmembrane</keyword>
<sequence length="251" mass="26173">MKVFSHARHSAIIDDPDGSLAAGEASGQFDVRCSLPSGSPSIKAALEANGRVPVAGNAGGVSAGQWVIIGVAAALFAVGLFFALLAGGAAVIPGIVIAAVGVLLAGVGSVSITRRRRNLLVLGKAWSNGWIRFAPARVGGVWVHRVSTHNDNPDRRNNERRYYFKAIVEVQPDDGTEPFTFTTREFPAAASWDGTPVGLNLAAGPLDVLEPEYSNGWTVCRYIAGNPASATISSDLSGKQVEAALRAAGIR</sequence>
<feature type="transmembrane region" description="Helical" evidence="1">
    <location>
        <begin position="91"/>
        <end position="112"/>
    </location>
</feature>